<evidence type="ECO:0000256" key="6">
    <source>
        <dbReference type="ARBA" id="ARBA00022787"/>
    </source>
</evidence>
<reference evidence="11" key="1">
    <citation type="submission" date="2023-03" db="EMBL/GenBank/DDBJ databases">
        <authorList>
            <person name="Steffen K."/>
            <person name="Cardenas P."/>
        </authorList>
    </citation>
    <scope>NUCLEOTIDE SEQUENCE</scope>
</reference>
<evidence type="ECO:0000313" key="12">
    <source>
        <dbReference type="Proteomes" id="UP001174909"/>
    </source>
</evidence>
<evidence type="ECO:0000256" key="2">
    <source>
        <dbReference type="ARBA" id="ARBA00010510"/>
    </source>
</evidence>
<feature type="region of interest" description="Disordered" evidence="10">
    <location>
        <begin position="1"/>
        <end position="45"/>
    </location>
</feature>
<evidence type="ECO:0000256" key="3">
    <source>
        <dbReference type="ARBA" id="ARBA00022448"/>
    </source>
</evidence>
<keyword evidence="9" id="KW-0472">Membrane</keyword>
<dbReference type="EMBL" id="CASHTH010002445">
    <property type="protein sequence ID" value="CAI8029919.1"/>
    <property type="molecule type" value="Genomic_DNA"/>
</dbReference>
<keyword evidence="12" id="KW-1185">Reference proteome</keyword>
<evidence type="ECO:0000256" key="7">
    <source>
        <dbReference type="ARBA" id="ARBA00022927"/>
    </source>
</evidence>
<keyword evidence="6" id="KW-1000">Mitochondrion outer membrane</keyword>
<feature type="region of interest" description="Disordered" evidence="10">
    <location>
        <begin position="168"/>
        <end position="224"/>
    </location>
</feature>
<accession>A0AA35WRB5</accession>
<keyword evidence="11" id="KW-0675">Receptor</keyword>
<evidence type="ECO:0000256" key="9">
    <source>
        <dbReference type="ARBA" id="ARBA00023136"/>
    </source>
</evidence>
<keyword evidence="8" id="KW-0496">Mitochondrion</keyword>
<sequence>MGNRYATARCAGEGGQQPANLPPLPPLTAEAPRGQSGGPATAGLREERRAWNPGEFEELGKKIKEQINPQFFEGCKVALGKGLSRYFQTTHTVVLGTSQPASYQYGVTYVGSKKIADNDYRPIMLGEISTNGNFSALFLHQIAKAWKVKINTQVRTVGGLPGVPGLPGLRLHGLSHPRQPQPPGRECRGSGPVSAGAESQAVSGCRADGSERSRDRGGDGVGGRGLSLPGLGGYARLGLHSWHLTYLHKLKDLDLVAECEGSLMQGTTVAAIGYKMDLGAMTMRGRINSLGTVVATVEKRLDPIPGALMVSGRINHWTDEAKFGIGLLIG</sequence>
<dbReference type="GO" id="GO:0030150">
    <property type="term" value="P:protein import into mitochondrial matrix"/>
    <property type="evidence" value="ECO:0007669"/>
    <property type="project" value="InterPro"/>
</dbReference>
<evidence type="ECO:0000313" key="11">
    <source>
        <dbReference type="EMBL" id="CAI8029919.1"/>
    </source>
</evidence>
<proteinExistence type="inferred from homology"/>
<dbReference type="Pfam" id="PF01459">
    <property type="entry name" value="Porin_3"/>
    <property type="match status" value="2"/>
</dbReference>
<keyword evidence="7" id="KW-0653">Protein transport</keyword>
<name>A0AA35WRB5_GEOBA</name>
<evidence type="ECO:0000256" key="10">
    <source>
        <dbReference type="SAM" id="MobiDB-lite"/>
    </source>
</evidence>
<keyword evidence="3" id="KW-0813">Transport</keyword>
<gene>
    <name evidence="11" type="ORF">GBAR_LOCUS16980</name>
</gene>
<dbReference type="GO" id="GO:0008320">
    <property type="term" value="F:protein transmembrane transporter activity"/>
    <property type="evidence" value="ECO:0007669"/>
    <property type="project" value="InterPro"/>
</dbReference>
<evidence type="ECO:0000256" key="5">
    <source>
        <dbReference type="ARBA" id="ARBA00022692"/>
    </source>
</evidence>
<comment type="subcellular location">
    <subcellularLocation>
        <location evidence="1">Mitochondrion outer membrane</location>
        <topology evidence="1">Multi-pass membrane protein</topology>
    </subcellularLocation>
</comment>
<dbReference type="InterPro" id="IPR023614">
    <property type="entry name" value="Porin_dom_sf"/>
</dbReference>
<dbReference type="AlphaFoldDB" id="A0AA35WRB5"/>
<evidence type="ECO:0000256" key="1">
    <source>
        <dbReference type="ARBA" id="ARBA00004374"/>
    </source>
</evidence>
<keyword evidence="5" id="KW-0812">Transmembrane</keyword>
<dbReference type="Proteomes" id="UP001174909">
    <property type="component" value="Unassembled WGS sequence"/>
</dbReference>
<dbReference type="InterPro" id="IPR027246">
    <property type="entry name" value="Porin_Euk/Tom40"/>
</dbReference>
<evidence type="ECO:0000256" key="8">
    <source>
        <dbReference type="ARBA" id="ARBA00023128"/>
    </source>
</evidence>
<dbReference type="GO" id="GO:0005741">
    <property type="term" value="C:mitochondrial outer membrane"/>
    <property type="evidence" value="ECO:0007669"/>
    <property type="project" value="UniProtKB-SubCell"/>
</dbReference>
<dbReference type="InterPro" id="IPR037930">
    <property type="entry name" value="Tom40"/>
</dbReference>
<dbReference type="PANTHER" id="PTHR10802">
    <property type="entry name" value="MITOCHONDRIAL IMPORT RECEPTOR SUBUNIT TOM40"/>
    <property type="match status" value="1"/>
</dbReference>
<keyword evidence="4" id="KW-1134">Transmembrane beta strand</keyword>
<comment type="caution">
    <text evidence="11">The sequence shown here is derived from an EMBL/GenBank/DDBJ whole genome shotgun (WGS) entry which is preliminary data.</text>
</comment>
<evidence type="ECO:0000256" key="4">
    <source>
        <dbReference type="ARBA" id="ARBA00022452"/>
    </source>
</evidence>
<comment type="similarity">
    <text evidence="2">Belongs to the Tom40 family.</text>
</comment>
<organism evidence="11 12">
    <name type="scientific">Geodia barretti</name>
    <name type="common">Barrett's horny sponge</name>
    <dbReference type="NCBI Taxonomy" id="519541"/>
    <lineage>
        <taxon>Eukaryota</taxon>
        <taxon>Metazoa</taxon>
        <taxon>Porifera</taxon>
        <taxon>Demospongiae</taxon>
        <taxon>Heteroscleromorpha</taxon>
        <taxon>Tetractinellida</taxon>
        <taxon>Astrophorina</taxon>
        <taxon>Geodiidae</taxon>
        <taxon>Geodia</taxon>
    </lineage>
</organism>
<protein>
    <submittedName>
        <fullName evidence="11">Mitochondrial import receptor subunit TOM40 homolog 1</fullName>
    </submittedName>
</protein>
<dbReference type="Gene3D" id="2.40.160.10">
    <property type="entry name" value="Porin"/>
    <property type="match status" value="1"/>
</dbReference>
<feature type="compositionally biased region" description="Basic and acidic residues" evidence="10">
    <location>
        <begin position="208"/>
        <end position="218"/>
    </location>
</feature>